<name>A0A1E7FHG0_9STRA</name>
<gene>
    <name evidence="3" type="ORF">FRACYDRAFT_260885</name>
</gene>
<dbReference type="InterPro" id="IPR050756">
    <property type="entry name" value="CSN3"/>
</dbReference>
<dbReference type="PANTHER" id="PTHR10758:SF1">
    <property type="entry name" value="COP9 SIGNALOSOME COMPLEX SUBUNIT 3"/>
    <property type="match status" value="1"/>
</dbReference>
<feature type="compositionally biased region" description="Low complexity" evidence="2">
    <location>
        <begin position="1"/>
        <end position="18"/>
    </location>
</feature>
<dbReference type="Proteomes" id="UP000095751">
    <property type="component" value="Unassembled WGS sequence"/>
</dbReference>
<dbReference type="AlphaFoldDB" id="A0A1E7FHG0"/>
<keyword evidence="1" id="KW-0963">Cytoplasm</keyword>
<reference evidence="3 4" key="1">
    <citation type="submission" date="2016-09" db="EMBL/GenBank/DDBJ databases">
        <title>Extensive genetic diversity and differential bi-allelic expression allows diatom success in the polar Southern Ocean.</title>
        <authorList>
            <consortium name="DOE Joint Genome Institute"/>
            <person name="Mock T."/>
            <person name="Otillar R.P."/>
            <person name="Strauss J."/>
            <person name="Dupont C."/>
            <person name="Frickenhaus S."/>
            <person name="Maumus F."/>
            <person name="Mcmullan M."/>
            <person name="Sanges R."/>
            <person name="Schmutz J."/>
            <person name="Toseland A."/>
            <person name="Valas R."/>
            <person name="Veluchamy A."/>
            <person name="Ward B.J."/>
            <person name="Allen A."/>
            <person name="Barry K."/>
            <person name="Falciatore A."/>
            <person name="Ferrante M."/>
            <person name="Fortunato A.E."/>
            <person name="Gloeckner G."/>
            <person name="Gruber A."/>
            <person name="Hipkin R."/>
            <person name="Janech M."/>
            <person name="Kroth P."/>
            <person name="Leese F."/>
            <person name="Lindquist E."/>
            <person name="Lyon B.R."/>
            <person name="Martin J."/>
            <person name="Mayer C."/>
            <person name="Parker M."/>
            <person name="Quesneville H."/>
            <person name="Raymond J."/>
            <person name="Uhlig C."/>
            <person name="Valentin K.U."/>
            <person name="Worden A.Z."/>
            <person name="Armbrust E.V."/>
            <person name="Bowler C."/>
            <person name="Green B."/>
            <person name="Moulton V."/>
            <person name="Van Oosterhout C."/>
            <person name="Grigoriev I."/>
        </authorList>
    </citation>
    <scope>NUCLEOTIDE SEQUENCE [LARGE SCALE GENOMIC DNA]</scope>
    <source>
        <strain evidence="3 4">CCMP1102</strain>
    </source>
</reference>
<evidence type="ECO:0000313" key="4">
    <source>
        <dbReference type="Proteomes" id="UP000095751"/>
    </source>
</evidence>
<feature type="region of interest" description="Disordered" evidence="2">
    <location>
        <begin position="1"/>
        <end position="54"/>
    </location>
</feature>
<evidence type="ECO:0000256" key="1">
    <source>
        <dbReference type="ARBA" id="ARBA00022490"/>
    </source>
</evidence>
<protein>
    <recommendedName>
        <fullName evidence="5">COP9 signalosome complex subunit 3</fullName>
    </recommendedName>
</protein>
<dbReference type="OrthoDB" id="47480at2759"/>
<feature type="compositionally biased region" description="Low complexity" evidence="2">
    <location>
        <begin position="28"/>
        <end position="49"/>
    </location>
</feature>
<sequence length="573" mass="61742">MDSQSQASSTTGVSSSSAMNNHSADAGDNSNNSSSNNDSNNNNNNNNNSTIILPPNFIDDPATFLTSIASQSPSSQGISLLAGPVSRWFMTAASSSNQMGQPGQHHHPAKHVAHIYLGAAATQLRMSKNQVNVQPLAGVTAAASVGSRSALATARDAEQEKIQNRYRNETLAAVEAAAMLCSDNREAIVNSGILPVLAQIVTDSSNNNNSNDSSNNNNINNNETSIATSLSSLSASSSKAYPPLHPAHTVFLQCIIVAEQYQYVEGIRGSWPRPSSALKDVSIVLRYYYLRGIVHFSCRDYAMAHRCWWTCLSVPADDGCSVIAISAWKKVTLVQPLLNNNTGSTASGKVHPATRLPKCMPKLPTKLSDLHSSSKFRLARSLAAESKEEEKKDNMLVYTKLGPAVEAGDRQAVETLVRTHESILQADGNLELVRQCIRRVREVQVQTAAKRFSVTSVAILARRWNATPEEVTQQLLDAIGIVPCQIEEDGTVVFSDNEDISCNTGSTQSLDLTQWMKLLERMQQLDVDISTNSKYKTLIRKEEKGGGNSSGSGTMISDIFAAAGAGPQGVEDF</sequence>
<dbReference type="GO" id="GO:0008180">
    <property type="term" value="C:COP9 signalosome"/>
    <property type="evidence" value="ECO:0007669"/>
    <property type="project" value="TreeGrafter"/>
</dbReference>
<keyword evidence="4" id="KW-1185">Reference proteome</keyword>
<dbReference type="EMBL" id="KV784357">
    <property type="protein sequence ID" value="OEU17475.1"/>
    <property type="molecule type" value="Genomic_DNA"/>
</dbReference>
<dbReference type="GO" id="GO:0006511">
    <property type="term" value="P:ubiquitin-dependent protein catabolic process"/>
    <property type="evidence" value="ECO:0007669"/>
    <property type="project" value="TreeGrafter"/>
</dbReference>
<accession>A0A1E7FHG0</accession>
<proteinExistence type="predicted"/>
<dbReference type="PANTHER" id="PTHR10758">
    <property type="entry name" value="26S PROTEASOME NON-ATPASE REGULATORY SUBUNIT 3/COP9 SIGNALOSOME COMPLEX SUBUNIT 3"/>
    <property type="match status" value="1"/>
</dbReference>
<dbReference type="KEGG" id="fcy:FRACYDRAFT_260885"/>
<organism evidence="3 4">
    <name type="scientific">Fragilariopsis cylindrus CCMP1102</name>
    <dbReference type="NCBI Taxonomy" id="635003"/>
    <lineage>
        <taxon>Eukaryota</taxon>
        <taxon>Sar</taxon>
        <taxon>Stramenopiles</taxon>
        <taxon>Ochrophyta</taxon>
        <taxon>Bacillariophyta</taxon>
        <taxon>Bacillariophyceae</taxon>
        <taxon>Bacillariophycidae</taxon>
        <taxon>Bacillariales</taxon>
        <taxon>Bacillariaceae</taxon>
        <taxon>Fragilariopsis</taxon>
    </lineage>
</organism>
<evidence type="ECO:0000256" key="2">
    <source>
        <dbReference type="SAM" id="MobiDB-lite"/>
    </source>
</evidence>
<evidence type="ECO:0000313" key="3">
    <source>
        <dbReference type="EMBL" id="OEU17475.1"/>
    </source>
</evidence>
<evidence type="ECO:0008006" key="5">
    <source>
        <dbReference type="Google" id="ProtNLM"/>
    </source>
</evidence>
<dbReference type="InParanoid" id="A0A1E7FHG0"/>